<reference evidence="2" key="1">
    <citation type="submission" date="2016-10" db="EMBL/GenBank/DDBJ databases">
        <authorList>
            <person name="Varghese N."/>
            <person name="Submissions S."/>
        </authorList>
    </citation>
    <scope>NUCLEOTIDE SEQUENCE [LARGE SCALE GENOMIC DNA]</scope>
    <source>
        <strain evidence="2">CGMCC 4.7047</strain>
    </source>
</reference>
<gene>
    <name evidence="1" type="ORF">SAMN05444716_106189</name>
</gene>
<evidence type="ECO:0000313" key="2">
    <source>
        <dbReference type="Proteomes" id="UP000198873"/>
    </source>
</evidence>
<dbReference type="RefSeq" id="WP_093843745.1">
    <property type="nucleotide sequence ID" value="NZ_FPAB01000006.1"/>
</dbReference>
<dbReference type="AlphaFoldDB" id="A0A1I6UTX0"/>
<dbReference type="Proteomes" id="UP000198873">
    <property type="component" value="Unassembled WGS sequence"/>
</dbReference>
<evidence type="ECO:0000313" key="1">
    <source>
        <dbReference type="EMBL" id="SFT04919.1"/>
    </source>
</evidence>
<organism evidence="1 2">
    <name type="scientific">Streptomyces harbinensis</name>
    <dbReference type="NCBI Taxonomy" id="1176198"/>
    <lineage>
        <taxon>Bacteria</taxon>
        <taxon>Bacillati</taxon>
        <taxon>Actinomycetota</taxon>
        <taxon>Actinomycetes</taxon>
        <taxon>Kitasatosporales</taxon>
        <taxon>Streptomycetaceae</taxon>
        <taxon>Streptomyces</taxon>
    </lineage>
</organism>
<accession>A0A1I6UTX0</accession>
<dbReference type="EMBL" id="FPAB01000006">
    <property type="protein sequence ID" value="SFT04919.1"/>
    <property type="molecule type" value="Genomic_DNA"/>
</dbReference>
<name>A0A1I6UTX0_9ACTN</name>
<keyword evidence="2" id="KW-1185">Reference proteome</keyword>
<proteinExistence type="predicted"/>
<sequence>MRQANPDHLDHLAELLDGLSGDSGVAVEYANLSTRAAGLNATGHLAPLSALQQWAGDTAFELRDNASILRGGPSALDIAIFGKDVTTTAMAAFYGSKGFWNLVRGGTPLSIPAGNSAVYMANFGAGTPSSGFMARMATRGMSPAMARLLGGSHNAAMYMRAGSGFVPTAQQANLLRLGAAEYSMMRGVRFNAGRLASFRSAAGTVGRAAGVIRGAGVVGSVFGTVTGVADIISQGNPIDAFQRDPSGYAVTVTGTAFNASMTAALVAPNPVTVGAAVVTGVAYAGTLIWDNWDTITNPQTYRDIANAAGDAVSTVGNAVKDGLNSAKNFIGGLFG</sequence>
<protein>
    <submittedName>
        <fullName evidence="1">Uncharacterized protein</fullName>
    </submittedName>
</protein>
<dbReference type="STRING" id="1176198.SAMN05444716_106189"/>